<feature type="region of interest" description="Disordered" evidence="6">
    <location>
        <begin position="412"/>
        <end position="444"/>
    </location>
</feature>
<reference evidence="9 10" key="1">
    <citation type="submission" date="2019-03" db="EMBL/GenBank/DDBJ databases">
        <authorList>
            <consortium name="GenomeTrakr: Next Generation Sequencing Network for Food Pathogen Tracability"/>
        </authorList>
    </citation>
    <scope>NUCLEOTIDE SEQUENCE [LARGE SCALE GENOMIC DNA]</scope>
    <source>
        <strain evidence="9 10">LS1286</strain>
    </source>
</reference>
<evidence type="ECO:0000256" key="1">
    <source>
        <dbReference type="ARBA" id="ARBA00004651"/>
    </source>
</evidence>
<protein>
    <submittedName>
        <fullName evidence="9">ABC transporter permease</fullName>
    </submittedName>
</protein>
<organism evidence="9 10">
    <name type="scientific">Listeria monocytogenes serotype 1/2a</name>
    <dbReference type="NCBI Taxonomy" id="1906951"/>
    <lineage>
        <taxon>Bacteria</taxon>
        <taxon>Bacillati</taxon>
        <taxon>Bacillota</taxon>
        <taxon>Bacilli</taxon>
        <taxon>Bacillales</taxon>
        <taxon>Listeriaceae</taxon>
        <taxon>Listeria</taxon>
    </lineage>
</organism>
<keyword evidence="2" id="KW-1003">Cell membrane</keyword>
<dbReference type="Proteomes" id="UP000405615">
    <property type="component" value="Unassembled WGS sequence"/>
</dbReference>
<evidence type="ECO:0000256" key="2">
    <source>
        <dbReference type="ARBA" id="ARBA00022475"/>
    </source>
</evidence>
<dbReference type="EMBL" id="AAASZT010000001">
    <property type="protein sequence ID" value="EAE6065930.1"/>
    <property type="molecule type" value="Genomic_DNA"/>
</dbReference>
<evidence type="ECO:0000256" key="6">
    <source>
        <dbReference type="SAM" id="MobiDB-lite"/>
    </source>
</evidence>
<dbReference type="GO" id="GO:0005886">
    <property type="term" value="C:plasma membrane"/>
    <property type="evidence" value="ECO:0007669"/>
    <property type="project" value="UniProtKB-SubCell"/>
</dbReference>
<sequence>MNFFKRAWLSMKARKGRSILQLIIFTVVCVLILSGFTIQSAADKASELAREQLGGTVTLTVDREKQMQTMREEASSSDSSSTESKPQFQSSPIDVSDANDLAKLNHVASYNYYSSTQALASGFDPIESSGDTSSSNDESSTTAETQGPGGGQGGPQMVDADLSISGLLDSATSTDFEAGTSELTSGVAITSADKDKNVAMVEENLAEENDWKVGDSFTVTSSDGNTKITLKIVGIYKTTDSGSDMAQNFSFLNPYNKVYVPYTVANTIKGSDYKNTVDSAVYTMDDAANISAFEKEAKKVDSIDWDTFKLDANDTLYQQMIGPINSVASFSKNVVYIVSIAGALILGLLVMMQVRDRKYEMGVLLAIGEKRGKLIAQFFVEILIVALVSFGLAAASSHYVAQLAGNQLLAQQNSSTNETTTSTENRGPGGGGQGGPGGFGESVSNLTKNTEQIKELDIQVTLEDMLKMGGIGIGIAFISVLLPAALVLRMNPKTILTKQE</sequence>
<feature type="transmembrane region" description="Helical" evidence="7">
    <location>
        <begin position="468"/>
        <end position="488"/>
    </location>
</feature>
<feature type="region of interest" description="Disordered" evidence="6">
    <location>
        <begin position="123"/>
        <end position="159"/>
    </location>
</feature>
<feature type="compositionally biased region" description="Low complexity" evidence="6">
    <location>
        <begin position="412"/>
        <end position="425"/>
    </location>
</feature>
<feature type="transmembrane region" description="Helical" evidence="7">
    <location>
        <begin position="334"/>
        <end position="354"/>
    </location>
</feature>
<dbReference type="InterPro" id="IPR003838">
    <property type="entry name" value="ABC3_permease_C"/>
</dbReference>
<accession>A0A9P1YDF1</accession>
<dbReference type="InterPro" id="IPR050250">
    <property type="entry name" value="Macrolide_Exporter_MacB"/>
</dbReference>
<comment type="subcellular location">
    <subcellularLocation>
        <location evidence="1">Cell membrane</location>
        <topology evidence="1">Multi-pass membrane protein</topology>
    </subcellularLocation>
</comment>
<evidence type="ECO:0000259" key="8">
    <source>
        <dbReference type="Pfam" id="PF02687"/>
    </source>
</evidence>
<dbReference type="GO" id="GO:0022857">
    <property type="term" value="F:transmembrane transporter activity"/>
    <property type="evidence" value="ECO:0007669"/>
    <property type="project" value="TreeGrafter"/>
</dbReference>
<evidence type="ECO:0000313" key="9">
    <source>
        <dbReference type="EMBL" id="EAE6065930.1"/>
    </source>
</evidence>
<dbReference type="PANTHER" id="PTHR30572">
    <property type="entry name" value="MEMBRANE COMPONENT OF TRANSPORTER-RELATED"/>
    <property type="match status" value="1"/>
</dbReference>
<keyword evidence="4 7" id="KW-1133">Transmembrane helix</keyword>
<evidence type="ECO:0000256" key="4">
    <source>
        <dbReference type="ARBA" id="ARBA00022989"/>
    </source>
</evidence>
<feature type="transmembrane region" description="Helical" evidence="7">
    <location>
        <begin position="374"/>
        <end position="395"/>
    </location>
</feature>
<comment type="caution">
    <text evidence="9">The sequence shown here is derived from an EMBL/GenBank/DDBJ whole genome shotgun (WGS) entry which is preliminary data.</text>
</comment>
<feature type="region of interest" description="Disordered" evidence="6">
    <location>
        <begin position="61"/>
        <end position="94"/>
    </location>
</feature>
<dbReference type="Pfam" id="PF02687">
    <property type="entry name" value="FtsX"/>
    <property type="match status" value="1"/>
</dbReference>
<gene>
    <name evidence="9" type="ORF">E3096_00720</name>
</gene>
<name>A0A9P1YDF1_LISMN</name>
<proteinExistence type="predicted"/>
<feature type="domain" description="ABC3 transporter permease C-terminal" evidence="8">
    <location>
        <begin position="335"/>
        <end position="492"/>
    </location>
</feature>
<dbReference type="PANTHER" id="PTHR30572:SF9">
    <property type="entry name" value="ABC TRANSPORTER PERMEASE PROTEIN"/>
    <property type="match status" value="1"/>
</dbReference>
<feature type="compositionally biased region" description="Low complexity" evidence="6">
    <location>
        <begin position="127"/>
        <end position="146"/>
    </location>
</feature>
<evidence type="ECO:0000313" key="10">
    <source>
        <dbReference type="Proteomes" id="UP000405615"/>
    </source>
</evidence>
<evidence type="ECO:0000256" key="5">
    <source>
        <dbReference type="ARBA" id="ARBA00023136"/>
    </source>
</evidence>
<keyword evidence="5 7" id="KW-0472">Membrane</keyword>
<keyword evidence="3 7" id="KW-0812">Transmembrane</keyword>
<dbReference type="AlphaFoldDB" id="A0A9P1YDF1"/>
<evidence type="ECO:0000256" key="3">
    <source>
        <dbReference type="ARBA" id="ARBA00022692"/>
    </source>
</evidence>
<evidence type="ECO:0000256" key="7">
    <source>
        <dbReference type="SAM" id="Phobius"/>
    </source>
</evidence>
<feature type="compositionally biased region" description="Basic and acidic residues" evidence="6">
    <location>
        <begin position="61"/>
        <end position="74"/>
    </location>
</feature>
<feature type="compositionally biased region" description="Gly residues" evidence="6">
    <location>
        <begin position="427"/>
        <end position="440"/>
    </location>
</feature>